<evidence type="ECO:0000256" key="2">
    <source>
        <dbReference type="ARBA" id="ARBA00007965"/>
    </source>
</evidence>
<keyword evidence="5 7" id="KW-1133">Transmembrane helix</keyword>
<reference evidence="8" key="1">
    <citation type="submission" date="2025-08" db="UniProtKB">
        <authorList>
            <consortium name="Ensembl"/>
        </authorList>
    </citation>
    <scope>IDENTIFICATION</scope>
</reference>
<comment type="subcellular location">
    <subcellularLocation>
        <location evidence="1">Membrane</location>
        <topology evidence="1">Multi-pass membrane protein</topology>
    </subcellularLocation>
</comment>
<evidence type="ECO:0000313" key="8">
    <source>
        <dbReference type="Ensembl" id="ENSSANP00000069468.1"/>
    </source>
</evidence>
<name>A0A671QFB1_9TELE</name>
<comment type="similarity">
    <text evidence="2">Belongs to the SLC29A/ENT transporter (TC 2.A.57) family.</text>
</comment>
<organism evidence="8 9">
    <name type="scientific">Sinocyclocheilus anshuiensis</name>
    <dbReference type="NCBI Taxonomy" id="1608454"/>
    <lineage>
        <taxon>Eukaryota</taxon>
        <taxon>Metazoa</taxon>
        <taxon>Chordata</taxon>
        <taxon>Craniata</taxon>
        <taxon>Vertebrata</taxon>
        <taxon>Euteleostomi</taxon>
        <taxon>Actinopterygii</taxon>
        <taxon>Neopterygii</taxon>
        <taxon>Teleostei</taxon>
        <taxon>Ostariophysi</taxon>
        <taxon>Cypriniformes</taxon>
        <taxon>Cyprinidae</taxon>
        <taxon>Cyprininae</taxon>
        <taxon>Sinocyclocheilus</taxon>
    </lineage>
</organism>
<dbReference type="PANTHER" id="PTHR10332:SF17">
    <property type="entry name" value="EQUILIBRATIVE NUCLEOSIDE TRANSPORTER 3"/>
    <property type="match status" value="1"/>
</dbReference>
<keyword evidence="9" id="KW-1185">Reference proteome</keyword>
<keyword evidence="3" id="KW-0813">Transport</keyword>
<dbReference type="Proteomes" id="UP000472260">
    <property type="component" value="Unassembled WGS sequence"/>
</dbReference>
<dbReference type="GO" id="GO:0005794">
    <property type="term" value="C:Golgi apparatus"/>
    <property type="evidence" value="ECO:0007669"/>
    <property type="project" value="TreeGrafter"/>
</dbReference>
<evidence type="ECO:0000256" key="7">
    <source>
        <dbReference type="SAM" id="Phobius"/>
    </source>
</evidence>
<dbReference type="Ensembl" id="ENSSANT00000073856.1">
    <property type="protein sequence ID" value="ENSSANP00000069468.1"/>
    <property type="gene ID" value="ENSSANG00000034654.1"/>
</dbReference>
<dbReference type="GO" id="GO:0005337">
    <property type="term" value="F:nucleoside transmembrane transporter activity"/>
    <property type="evidence" value="ECO:0007669"/>
    <property type="project" value="InterPro"/>
</dbReference>
<sequence length="211" mass="23249">MFVQSLQASVNSSYIPTTISSMCDEEHSEGSLAAHHCPEDSYNLVYIIFFLMGIGSLLPWNVFITAKQYWLYKLSNNSSPSGQEEPHNDLSDYFESYIAIASTIPSTHIFKLKTVSSQVRIMFSLLVILVVFVVTTALVKVDMSGCRMQFFGGTLASVALVSGASNIFSGSVFGISGHFPMRISQAIISELLLSGTRALHLHDAIISRKFY</sequence>
<dbReference type="InterPro" id="IPR002259">
    <property type="entry name" value="Eqnu_transpt"/>
</dbReference>
<feature type="transmembrane region" description="Helical" evidence="7">
    <location>
        <begin position="121"/>
        <end position="139"/>
    </location>
</feature>
<dbReference type="PANTHER" id="PTHR10332">
    <property type="entry name" value="EQUILIBRATIVE NUCLEOSIDE TRANSPORTER"/>
    <property type="match status" value="1"/>
</dbReference>
<feature type="transmembrane region" description="Helical" evidence="7">
    <location>
        <begin position="44"/>
        <end position="64"/>
    </location>
</feature>
<reference evidence="8" key="2">
    <citation type="submission" date="2025-09" db="UniProtKB">
        <authorList>
            <consortium name="Ensembl"/>
        </authorList>
    </citation>
    <scope>IDENTIFICATION</scope>
</reference>
<proteinExistence type="inferred from homology"/>
<dbReference type="GO" id="GO:0005886">
    <property type="term" value="C:plasma membrane"/>
    <property type="evidence" value="ECO:0007669"/>
    <property type="project" value="TreeGrafter"/>
</dbReference>
<evidence type="ECO:0000256" key="4">
    <source>
        <dbReference type="ARBA" id="ARBA00022692"/>
    </source>
</evidence>
<protein>
    <submittedName>
        <fullName evidence="8">Solute carrier family 29 member 3</fullName>
    </submittedName>
</protein>
<evidence type="ECO:0000256" key="6">
    <source>
        <dbReference type="ARBA" id="ARBA00023136"/>
    </source>
</evidence>
<evidence type="ECO:0000256" key="1">
    <source>
        <dbReference type="ARBA" id="ARBA00004141"/>
    </source>
</evidence>
<evidence type="ECO:0000313" key="9">
    <source>
        <dbReference type="Proteomes" id="UP000472260"/>
    </source>
</evidence>
<accession>A0A671QFB1</accession>
<evidence type="ECO:0000256" key="3">
    <source>
        <dbReference type="ARBA" id="ARBA00022448"/>
    </source>
</evidence>
<keyword evidence="4 7" id="KW-0812">Transmembrane</keyword>
<evidence type="ECO:0000256" key="5">
    <source>
        <dbReference type="ARBA" id="ARBA00022989"/>
    </source>
</evidence>
<dbReference type="AlphaFoldDB" id="A0A671QFB1"/>
<keyword evidence="6 7" id="KW-0472">Membrane</keyword>
<feature type="transmembrane region" description="Helical" evidence="7">
    <location>
        <begin position="151"/>
        <end position="175"/>
    </location>
</feature>